<dbReference type="EMBL" id="CP144697">
    <property type="protein sequence ID" value="WVZ14427.1"/>
    <property type="molecule type" value="Genomic_DNA"/>
</dbReference>
<dbReference type="InterPro" id="IPR003604">
    <property type="entry name" value="Matrin/U1-like-C_Znf_C2H2"/>
</dbReference>
<feature type="compositionally biased region" description="Basic and acidic residues" evidence="6">
    <location>
        <begin position="232"/>
        <end position="242"/>
    </location>
</feature>
<feature type="compositionally biased region" description="Polar residues" evidence="6">
    <location>
        <begin position="350"/>
        <end position="365"/>
    </location>
</feature>
<evidence type="ECO:0000259" key="7">
    <source>
        <dbReference type="SMART" id="SM00451"/>
    </source>
</evidence>
<feature type="domain" description="U1-type" evidence="7">
    <location>
        <begin position="374"/>
        <end position="409"/>
    </location>
</feature>
<organism evidence="8 9">
    <name type="scientific">Vigna mungo</name>
    <name type="common">Black gram</name>
    <name type="synonym">Phaseolus mungo</name>
    <dbReference type="NCBI Taxonomy" id="3915"/>
    <lineage>
        <taxon>Eukaryota</taxon>
        <taxon>Viridiplantae</taxon>
        <taxon>Streptophyta</taxon>
        <taxon>Embryophyta</taxon>
        <taxon>Tracheophyta</taxon>
        <taxon>Spermatophyta</taxon>
        <taxon>Magnoliopsida</taxon>
        <taxon>eudicotyledons</taxon>
        <taxon>Gunneridae</taxon>
        <taxon>Pentapetalae</taxon>
        <taxon>rosids</taxon>
        <taxon>fabids</taxon>
        <taxon>Fabales</taxon>
        <taxon>Fabaceae</taxon>
        <taxon>Papilionoideae</taxon>
        <taxon>50 kb inversion clade</taxon>
        <taxon>NPAAA clade</taxon>
        <taxon>indigoferoid/millettioid clade</taxon>
        <taxon>Phaseoleae</taxon>
        <taxon>Vigna</taxon>
    </lineage>
</organism>
<dbReference type="AlphaFoldDB" id="A0AAQ3NSM1"/>
<dbReference type="Pfam" id="PF23121">
    <property type="entry name" value="SPOC_AIPP2"/>
    <property type="match status" value="1"/>
</dbReference>
<evidence type="ECO:0000256" key="3">
    <source>
        <dbReference type="ARBA" id="ARBA00022833"/>
    </source>
</evidence>
<dbReference type="SUPFAM" id="SSF57667">
    <property type="entry name" value="beta-beta-alpha zinc fingers"/>
    <property type="match status" value="1"/>
</dbReference>
<dbReference type="SUPFAM" id="SSF57903">
    <property type="entry name" value="FYVE/PHD zinc finger"/>
    <property type="match status" value="1"/>
</dbReference>
<evidence type="ECO:0000256" key="5">
    <source>
        <dbReference type="ARBA" id="ARBA00023163"/>
    </source>
</evidence>
<evidence type="ECO:0000256" key="2">
    <source>
        <dbReference type="ARBA" id="ARBA00022771"/>
    </source>
</evidence>
<dbReference type="InterPro" id="IPR049914">
    <property type="entry name" value="PHD1-3/5-6"/>
</dbReference>
<feature type="region of interest" description="Disordered" evidence="6">
    <location>
        <begin position="475"/>
        <end position="503"/>
    </location>
</feature>
<keyword evidence="4" id="KW-0805">Transcription regulation</keyword>
<gene>
    <name evidence="8" type="ORF">V8G54_011993</name>
</gene>
<dbReference type="GO" id="GO:0008270">
    <property type="term" value="F:zinc ion binding"/>
    <property type="evidence" value="ECO:0007669"/>
    <property type="project" value="UniProtKB-KW"/>
</dbReference>
<dbReference type="Gene3D" id="3.30.40.10">
    <property type="entry name" value="Zinc/RING finger domain, C3HC4 (zinc finger)"/>
    <property type="match status" value="1"/>
</dbReference>
<protein>
    <recommendedName>
        <fullName evidence="7">U1-type domain-containing protein</fullName>
    </recommendedName>
</protein>
<evidence type="ECO:0000313" key="9">
    <source>
        <dbReference type="Proteomes" id="UP001374535"/>
    </source>
</evidence>
<name>A0AAQ3NSM1_VIGMU</name>
<sequence length="1220" mass="135510">MVQWLDPDCKQLQNWRFPNGNNWNDISFRDCGQSQFNYYGQVPHHGRDFHHGGDCGQSRFNYYGQVPHHGRDFHHGGGTYVPRNGWDLHSAGGTYVPHHTREPTIPALGPLHRPQPRLNCKVCDVKLCGYKSIEEHNLGKKHQRMLKLCEETDKQRISNGQIPNSQVDLAGQPKRILKSGEKGCAEIKVVSEATAAKHKNYVRKDKGVTPEVPAEGKPRNNTSTQGGVKPEVPAHGKPRDDTSAQSHNFKRKIDGAKTGKYMKTNGGARRPMESSKLDTNSRSASVISPIQIPVSAPLPSVTSPAITPLPVEGSSFKFVHQRLLTLQTQVWEGNEIPNPTVETRNHPHVASSSNINTQPKALSSDSEAKVIKPSKMGYCKICEVRIPTRTKDIELHNKGKRHQRELKLQQRLGSSKSSNGQISNSHKNLVVQSKTVQITETKQHMLTNMSSEASILEQKSYLQKVMGLTSEFAAKGPEMKPTDNSGDKNHGFNDKSRRAKTGKHIKKNLPMESSKVNIISQLKSVEFPVQNSVPALAALLGPVASHIIAPTLLVESSLEPQIQHISSSKAPVLEGNEHYEIENRNLEVTDQSHAPADSNIKIQIEDMGSNSAAMAIVPSEGFMTSQVFAPSLDVASNFEPQTQHVLQKSVLGNKELPEINNLTLKTDYQPSTSARSSSEPQIEHVLHIETESQLSERTSNSESRNCVDEKNNQLVPSVLAEFNSPSCHHAISHSADGCSNHEQKMDIIMHQSGTTQQSQVFAPSLDVASNFEPQTQHVLQTSVLGNKELPEINNLTLKTNYQPSTSARSSSEPQIEHVLHIETEPQLSERTSNSESRNCVDEKNNQLVPSVLAEFNSPSCHHAISHSADGCSNHEQKMDIIMHQSGTTQQSQVFSVKHGVSELNYEHYYYCNKMVMRDLPIMINLDLLNDLPGVLAVCLNCGDVGFRETLVFCKKCQVYAIHRYCLDGPVIFTGDVNWFCDCDPEVADTSAKNVSLNSANISSQNSSERVKNKQGQQNMEAKTMALVSDNHSLSHHGLSQCSNNTEKEEFGKECQPAPKDEANNTEGSMILTVPHPIADPVWRGSLRLSCPSIHTVLRLLAHMSTLACSKVLEETKLFPDVLCPDLLSRTAVWPKSFMNCGPNDDSIALYFFPDTESVERSYDKLVDHMMSGDLAIRAVVENADLLIFPSVLLPIQCRRFQEKHYLWGVLRAKKNFTQYK</sequence>
<dbReference type="InterPro" id="IPR011011">
    <property type="entry name" value="Znf_FYVE_PHD"/>
</dbReference>
<dbReference type="GO" id="GO:0140566">
    <property type="term" value="F:histone reader activity"/>
    <property type="evidence" value="ECO:0007669"/>
    <property type="project" value="InterPro"/>
</dbReference>
<dbReference type="GO" id="GO:0034244">
    <property type="term" value="P:negative regulation of transcription elongation by RNA polymerase II"/>
    <property type="evidence" value="ECO:0007669"/>
    <property type="project" value="InterPro"/>
</dbReference>
<feature type="compositionally biased region" description="Basic and acidic residues" evidence="6">
    <location>
        <begin position="202"/>
        <end position="218"/>
    </location>
</feature>
<dbReference type="PANTHER" id="PTHR33304:SF18">
    <property type="entry name" value="CHROMATIN REGULATOR PHD FAMILY-RELATED"/>
    <property type="match status" value="1"/>
</dbReference>
<evidence type="ECO:0000256" key="4">
    <source>
        <dbReference type="ARBA" id="ARBA00023015"/>
    </source>
</evidence>
<dbReference type="InterPro" id="IPR013083">
    <property type="entry name" value="Znf_RING/FYVE/PHD"/>
</dbReference>
<feature type="region of interest" description="Disordered" evidence="6">
    <location>
        <begin position="821"/>
        <end position="840"/>
    </location>
</feature>
<feature type="region of interest" description="Disordered" evidence="6">
    <location>
        <begin position="395"/>
        <end position="426"/>
    </location>
</feature>
<dbReference type="Proteomes" id="UP001374535">
    <property type="component" value="Chromosome 4"/>
</dbReference>
<dbReference type="SMART" id="SM00451">
    <property type="entry name" value="ZnF_U1"/>
    <property type="match status" value="2"/>
</dbReference>
<evidence type="ECO:0000256" key="6">
    <source>
        <dbReference type="SAM" id="MobiDB-lite"/>
    </source>
</evidence>
<feature type="compositionally biased region" description="Low complexity" evidence="6">
    <location>
        <begin position="413"/>
        <end position="425"/>
    </location>
</feature>
<feature type="region of interest" description="Disordered" evidence="6">
    <location>
        <begin position="201"/>
        <end position="282"/>
    </location>
</feature>
<evidence type="ECO:0000313" key="8">
    <source>
        <dbReference type="EMBL" id="WVZ14427.1"/>
    </source>
</evidence>
<keyword evidence="3" id="KW-0862">Zinc</keyword>
<feature type="domain" description="U1-type" evidence="7">
    <location>
        <begin position="115"/>
        <end position="149"/>
    </location>
</feature>
<keyword evidence="5" id="KW-0804">Transcription</keyword>
<reference evidence="8 9" key="1">
    <citation type="journal article" date="2023" name="Life. Sci Alliance">
        <title>Evolutionary insights into 3D genome organization and epigenetic landscape of Vigna mungo.</title>
        <authorList>
            <person name="Junaid A."/>
            <person name="Singh B."/>
            <person name="Bhatia S."/>
        </authorList>
    </citation>
    <scope>NUCLEOTIDE SEQUENCE [LARGE SCALE GENOMIC DNA]</scope>
    <source>
        <strain evidence="8">Urdbean</strain>
    </source>
</reference>
<dbReference type="PANTHER" id="PTHR33304">
    <property type="match status" value="1"/>
</dbReference>
<dbReference type="InterPro" id="IPR056280">
    <property type="entry name" value="AIPP2-like_SPOC"/>
</dbReference>
<proteinExistence type="predicted"/>
<keyword evidence="9" id="KW-1185">Reference proteome</keyword>
<feature type="compositionally biased region" description="Basic and acidic residues" evidence="6">
    <location>
        <begin position="477"/>
        <end position="496"/>
    </location>
</feature>
<feature type="region of interest" description="Disordered" evidence="6">
    <location>
        <begin position="346"/>
        <end position="368"/>
    </location>
</feature>
<dbReference type="GO" id="GO:0003676">
    <property type="term" value="F:nucleic acid binding"/>
    <property type="evidence" value="ECO:0007669"/>
    <property type="project" value="InterPro"/>
</dbReference>
<keyword evidence="1" id="KW-0479">Metal-binding</keyword>
<accession>A0AAQ3NSM1</accession>
<evidence type="ECO:0000256" key="1">
    <source>
        <dbReference type="ARBA" id="ARBA00022723"/>
    </source>
</evidence>
<feature type="compositionally biased region" description="Polar residues" evidence="6">
    <location>
        <begin position="825"/>
        <end position="837"/>
    </location>
</feature>
<keyword evidence="2" id="KW-0863">Zinc-finger</keyword>
<dbReference type="InterPro" id="IPR036236">
    <property type="entry name" value="Znf_C2H2_sf"/>
</dbReference>